<dbReference type="GO" id="GO:0005886">
    <property type="term" value="C:plasma membrane"/>
    <property type="evidence" value="ECO:0007669"/>
    <property type="project" value="UniProtKB-SubCell"/>
</dbReference>
<dbReference type="GO" id="GO:0098552">
    <property type="term" value="C:side of membrane"/>
    <property type="evidence" value="ECO:0007669"/>
    <property type="project" value="UniProtKB-KW"/>
</dbReference>
<reference evidence="11" key="2">
    <citation type="submission" date="2023-05" db="EMBL/GenBank/DDBJ databases">
        <authorList>
            <consortium name="Lawrence Berkeley National Laboratory"/>
            <person name="Steindorff A."/>
            <person name="Hensen N."/>
            <person name="Bonometti L."/>
            <person name="Westerberg I."/>
            <person name="Brannstrom I.O."/>
            <person name="Guillou S."/>
            <person name="Cros-Aarteil S."/>
            <person name="Calhoun S."/>
            <person name="Haridas S."/>
            <person name="Kuo A."/>
            <person name="Mondo S."/>
            <person name="Pangilinan J."/>
            <person name="Riley R."/>
            <person name="Labutti K."/>
            <person name="Andreopoulos B."/>
            <person name="Lipzen A."/>
            <person name="Chen C."/>
            <person name="Yanf M."/>
            <person name="Daum C."/>
            <person name="Ng V."/>
            <person name="Clum A."/>
            <person name="Ohm R."/>
            <person name="Martin F."/>
            <person name="Silar P."/>
            <person name="Natvig D."/>
            <person name="Lalanne C."/>
            <person name="Gautier V."/>
            <person name="Ament-Velasquez S.L."/>
            <person name="Kruys A."/>
            <person name="Hutchinson M.I."/>
            <person name="Powell A.J."/>
            <person name="Barry K."/>
            <person name="Miller A.N."/>
            <person name="Grigoriev I.V."/>
            <person name="Debuchy R."/>
            <person name="Gladieux P."/>
            <person name="Thoren M.H."/>
            <person name="Johannesson H."/>
        </authorList>
    </citation>
    <scope>NUCLEOTIDE SEQUENCE</scope>
    <source>
        <strain evidence="11">PSN293</strain>
    </source>
</reference>
<accession>A0AAN6Y5S0</accession>
<dbReference type="PANTHER" id="PTHR34992">
    <property type="entry name" value="HYPHAL ANASTAMOSIS-7 PROTEIN"/>
    <property type="match status" value="1"/>
</dbReference>
<feature type="signal peptide" evidence="9">
    <location>
        <begin position="1"/>
        <end position="17"/>
    </location>
</feature>
<proteinExistence type="predicted"/>
<gene>
    <name evidence="11" type="ORF">QBC37DRAFT_428389</name>
</gene>
<dbReference type="AlphaFoldDB" id="A0AAN6Y5S0"/>
<comment type="subcellular location">
    <subcellularLocation>
        <location evidence="1">Cell membrane</location>
        <topology evidence="1">Lipid-anchor</topology>
        <topology evidence="1">GPI-anchor</topology>
    </subcellularLocation>
</comment>
<evidence type="ECO:0000256" key="8">
    <source>
        <dbReference type="SAM" id="MobiDB-lite"/>
    </source>
</evidence>
<evidence type="ECO:0000256" key="3">
    <source>
        <dbReference type="ARBA" id="ARBA00022622"/>
    </source>
</evidence>
<dbReference type="CDD" id="cd21176">
    <property type="entry name" value="LPMO_auxiliary-like"/>
    <property type="match status" value="1"/>
</dbReference>
<evidence type="ECO:0000313" key="11">
    <source>
        <dbReference type="EMBL" id="KAK4210647.1"/>
    </source>
</evidence>
<keyword evidence="6" id="KW-0325">Glycoprotein</keyword>
<dbReference type="InterPro" id="IPR046530">
    <property type="entry name" value="BIM1-like_dom"/>
</dbReference>
<evidence type="ECO:0000256" key="1">
    <source>
        <dbReference type="ARBA" id="ARBA00004609"/>
    </source>
</evidence>
<dbReference type="Proteomes" id="UP001301769">
    <property type="component" value="Unassembled WGS sequence"/>
</dbReference>
<keyword evidence="7" id="KW-0449">Lipoprotein</keyword>
<organism evidence="11 12">
    <name type="scientific">Rhypophila decipiens</name>
    <dbReference type="NCBI Taxonomy" id="261697"/>
    <lineage>
        <taxon>Eukaryota</taxon>
        <taxon>Fungi</taxon>
        <taxon>Dikarya</taxon>
        <taxon>Ascomycota</taxon>
        <taxon>Pezizomycotina</taxon>
        <taxon>Sordariomycetes</taxon>
        <taxon>Sordariomycetidae</taxon>
        <taxon>Sordariales</taxon>
        <taxon>Naviculisporaceae</taxon>
        <taxon>Rhypophila</taxon>
    </lineage>
</organism>
<dbReference type="EMBL" id="MU858169">
    <property type="protein sequence ID" value="KAK4210647.1"/>
    <property type="molecule type" value="Genomic_DNA"/>
</dbReference>
<dbReference type="InterPro" id="IPR046936">
    <property type="entry name" value="BIM1-like"/>
</dbReference>
<evidence type="ECO:0000256" key="5">
    <source>
        <dbReference type="ARBA" id="ARBA00023136"/>
    </source>
</evidence>
<protein>
    <recommendedName>
        <fullName evidence="10">Copper acquisition factor BIM1-like domain-containing protein</fullName>
    </recommendedName>
</protein>
<feature type="chain" id="PRO_5042923406" description="Copper acquisition factor BIM1-like domain-containing protein" evidence="9">
    <location>
        <begin position="18"/>
        <end position="221"/>
    </location>
</feature>
<keyword evidence="3" id="KW-0336">GPI-anchor</keyword>
<comment type="caution">
    <text evidence="11">The sequence shown here is derived from an EMBL/GenBank/DDBJ whole genome shotgun (WGS) entry which is preliminary data.</text>
</comment>
<sequence>MKVTSLAVLATAQLAAAHFGLEYPEWRFDTLSGDERYSQWEYPCAGVPAGTGNRTEWPLTGGSIKLELHHAWSYVFVNLGLGENATVFNYTLTPSLYNTTGNGTYCLPQLPLPTNLKVNDGDLASLQVITADYKGTSLYNCADIVFRSSAKALSGDDCKSNNVTGGFVAAATQGSDDDSKNDTTSGGNNQGSGAAHIGGANTMVLSSVVGLALAFVYGLGL</sequence>
<feature type="region of interest" description="Disordered" evidence="8">
    <location>
        <begin position="170"/>
        <end position="190"/>
    </location>
</feature>
<keyword evidence="4 9" id="KW-0732">Signal</keyword>
<evidence type="ECO:0000259" key="10">
    <source>
        <dbReference type="Pfam" id="PF20238"/>
    </source>
</evidence>
<evidence type="ECO:0000313" key="12">
    <source>
        <dbReference type="Proteomes" id="UP001301769"/>
    </source>
</evidence>
<evidence type="ECO:0000256" key="7">
    <source>
        <dbReference type="ARBA" id="ARBA00023288"/>
    </source>
</evidence>
<evidence type="ECO:0000256" key="2">
    <source>
        <dbReference type="ARBA" id="ARBA00022475"/>
    </source>
</evidence>
<name>A0AAN6Y5S0_9PEZI</name>
<evidence type="ECO:0000256" key="4">
    <source>
        <dbReference type="ARBA" id="ARBA00022729"/>
    </source>
</evidence>
<keyword evidence="5" id="KW-0472">Membrane</keyword>
<dbReference type="Pfam" id="PF20238">
    <property type="entry name" value="BIM1-like_dom"/>
    <property type="match status" value="1"/>
</dbReference>
<dbReference type="PANTHER" id="PTHR34992:SF2">
    <property type="entry name" value="COPPER ACQUISITION FACTOR BIM1-LIKE DOMAIN-CONTAINING PROTEIN"/>
    <property type="match status" value="1"/>
</dbReference>
<reference evidence="11" key="1">
    <citation type="journal article" date="2023" name="Mol. Phylogenet. Evol.">
        <title>Genome-scale phylogeny and comparative genomics of the fungal order Sordariales.</title>
        <authorList>
            <person name="Hensen N."/>
            <person name="Bonometti L."/>
            <person name="Westerberg I."/>
            <person name="Brannstrom I.O."/>
            <person name="Guillou S."/>
            <person name="Cros-Aarteil S."/>
            <person name="Calhoun S."/>
            <person name="Haridas S."/>
            <person name="Kuo A."/>
            <person name="Mondo S."/>
            <person name="Pangilinan J."/>
            <person name="Riley R."/>
            <person name="LaButti K."/>
            <person name="Andreopoulos B."/>
            <person name="Lipzen A."/>
            <person name="Chen C."/>
            <person name="Yan M."/>
            <person name="Daum C."/>
            <person name="Ng V."/>
            <person name="Clum A."/>
            <person name="Steindorff A."/>
            <person name="Ohm R.A."/>
            <person name="Martin F."/>
            <person name="Silar P."/>
            <person name="Natvig D.O."/>
            <person name="Lalanne C."/>
            <person name="Gautier V."/>
            <person name="Ament-Velasquez S.L."/>
            <person name="Kruys A."/>
            <person name="Hutchinson M.I."/>
            <person name="Powell A.J."/>
            <person name="Barry K."/>
            <person name="Miller A.N."/>
            <person name="Grigoriev I.V."/>
            <person name="Debuchy R."/>
            <person name="Gladieux P."/>
            <person name="Hiltunen Thoren M."/>
            <person name="Johannesson H."/>
        </authorList>
    </citation>
    <scope>NUCLEOTIDE SEQUENCE</scope>
    <source>
        <strain evidence="11">PSN293</strain>
    </source>
</reference>
<keyword evidence="12" id="KW-1185">Reference proteome</keyword>
<evidence type="ECO:0000256" key="9">
    <source>
        <dbReference type="SAM" id="SignalP"/>
    </source>
</evidence>
<feature type="domain" description="Copper acquisition factor BIM1-like" evidence="10">
    <location>
        <begin position="17"/>
        <end position="161"/>
    </location>
</feature>
<evidence type="ECO:0000256" key="6">
    <source>
        <dbReference type="ARBA" id="ARBA00023180"/>
    </source>
</evidence>
<keyword evidence="2" id="KW-1003">Cell membrane</keyword>